<dbReference type="GO" id="GO:0016887">
    <property type="term" value="F:ATP hydrolysis activity"/>
    <property type="evidence" value="ECO:0007669"/>
    <property type="project" value="InterPro"/>
</dbReference>
<dbReference type="GO" id="GO:0005524">
    <property type="term" value="F:ATP binding"/>
    <property type="evidence" value="ECO:0007669"/>
    <property type="project" value="UniProtKB-KW"/>
</dbReference>
<dbReference type="SMART" id="SM00382">
    <property type="entry name" value="AAA"/>
    <property type="match status" value="1"/>
</dbReference>
<dbReference type="PANTHER" id="PTHR43335:SF4">
    <property type="entry name" value="ABC TRANSPORTER, ATP-BINDING PROTEIN"/>
    <property type="match status" value="1"/>
</dbReference>
<evidence type="ECO:0000259" key="5">
    <source>
        <dbReference type="PROSITE" id="PS50893"/>
    </source>
</evidence>
<dbReference type="SUPFAM" id="SSF52540">
    <property type="entry name" value="P-loop containing nucleoside triphosphate hydrolases"/>
    <property type="match status" value="1"/>
</dbReference>
<gene>
    <name evidence="6" type="ORF">LZ3411_0291</name>
</gene>
<evidence type="ECO:0000313" key="6">
    <source>
        <dbReference type="EMBL" id="SMS13341.1"/>
    </source>
</evidence>
<protein>
    <submittedName>
        <fullName evidence="6">ABC transporter, ATP-binding protein</fullName>
    </submittedName>
</protein>
<feature type="domain" description="ABC transporter" evidence="5">
    <location>
        <begin position="4"/>
        <end position="234"/>
    </location>
</feature>
<dbReference type="Proteomes" id="UP000195412">
    <property type="component" value="Chromosome I"/>
</dbReference>
<keyword evidence="3" id="KW-0547">Nucleotide-binding</keyword>
<dbReference type="InterPro" id="IPR017871">
    <property type="entry name" value="ABC_transporter-like_CS"/>
</dbReference>
<dbReference type="AlphaFoldDB" id="A0A1Y6JW41"/>
<evidence type="ECO:0000256" key="3">
    <source>
        <dbReference type="ARBA" id="ARBA00022741"/>
    </source>
</evidence>
<comment type="similarity">
    <text evidence="1">Belongs to the ABC transporter superfamily.</text>
</comment>
<evidence type="ECO:0000313" key="7">
    <source>
        <dbReference type="Proteomes" id="UP000195412"/>
    </source>
</evidence>
<dbReference type="KEGG" id="lzy:LZ3411_0291"/>
<dbReference type="InterPro" id="IPR003439">
    <property type="entry name" value="ABC_transporter-like_ATP-bd"/>
</dbReference>
<dbReference type="PROSITE" id="PS50893">
    <property type="entry name" value="ABC_TRANSPORTER_2"/>
    <property type="match status" value="1"/>
</dbReference>
<dbReference type="Pfam" id="PF00005">
    <property type="entry name" value="ABC_tran"/>
    <property type="match status" value="1"/>
</dbReference>
<keyword evidence="4 6" id="KW-0067">ATP-binding</keyword>
<dbReference type="RefSeq" id="WP_087741435.1">
    <property type="nucleotide sequence ID" value="NZ_JBPWQU010000009.1"/>
</dbReference>
<evidence type="ECO:0000256" key="1">
    <source>
        <dbReference type="ARBA" id="ARBA00005417"/>
    </source>
</evidence>
<dbReference type="Gene3D" id="3.40.50.300">
    <property type="entry name" value="P-loop containing nucleotide triphosphate hydrolases"/>
    <property type="match status" value="1"/>
</dbReference>
<name>A0A1Y6JW41_9LACO</name>
<dbReference type="InterPro" id="IPR027417">
    <property type="entry name" value="P-loop_NTPase"/>
</dbReference>
<dbReference type="InterPro" id="IPR003593">
    <property type="entry name" value="AAA+_ATPase"/>
</dbReference>
<proteinExistence type="inferred from homology"/>
<dbReference type="EMBL" id="LT854705">
    <property type="protein sequence ID" value="SMS13341.1"/>
    <property type="molecule type" value="Genomic_DNA"/>
</dbReference>
<evidence type="ECO:0000256" key="2">
    <source>
        <dbReference type="ARBA" id="ARBA00022448"/>
    </source>
</evidence>
<dbReference type="PROSITE" id="PS00211">
    <property type="entry name" value="ABC_TRANSPORTER_1"/>
    <property type="match status" value="1"/>
</dbReference>
<sequence>MNAIETKDLTKQYGGLTALNQVNLQVPTGSIYGFIGLNGAGKTTTMRILLNMIKATSGSVRLLGEDVQHVKTDFWNKIGYLIETPQSYSQLTTYENLDLYARLREIPSGVRTDRIEQYMAELGLTAYRNQRVRELSLGNRQKIGLIKALIHEPELLLLDEPTNGLDPQGLNQVRLLLQKLAKKGTTVFLSSHILAEMEQMLTHVGFLNRGRLICQTDYQDFLDQRQQPLIATFMNADETLRAQRVLSASAIRSTYADTTLTIQAPTKSPKIIQDLVTQNVVPISWQKKQISLEDQFLAMLDSEDSNAHN</sequence>
<reference evidence="7" key="1">
    <citation type="submission" date="2017-05" db="EMBL/GenBank/DDBJ databases">
        <authorList>
            <person name="Papadimitriou K."/>
        </authorList>
    </citation>
    <scope>NUCLEOTIDE SEQUENCE [LARGE SCALE GENOMIC DNA]</scope>
    <source>
        <strain evidence="7">ACA-DC 3411</strain>
    </source>
</reference>
<keyword evidence="2" id="KW-0813">Transport</keyword>
<accession>A0A1Y6JW41</accession>
<evidence type="ECO:0000256" key="4">
    <source>
        <dbReference type="ARBA" id="ARBA00022840"/>
    </source>
</evidence>
<dbReference type="PANTHER" id="PTHR43335">
    <property type="entry name" value="ABC TRANSPORTER, ATP-BINDING PROTEIN"/>
    <property type="match status" value="1"/>
</dbReference>
<organism evidence="6 7">
    <name type="scientific">Levilactobacillus zymae</name>
    <dbReference type="NCBI Taxonomy" id="267363"/>
    <lineage>
        <taxon>Bacteria</taxon>
        <taxon>Bacillati</taxon>
        <taxon>Bacillota</taxon>
        <taxon>Bacilli</taxon>
        <taxon>Lactobacillales</taxon>
        <taxon>Lactobacillaceae</taxon>
        <taxon>Levilactobacillus</taxon>
    </lineage>
</organism>